<feature type="chain" id="PRO_5008532368" description="Secretion system C-terminal sorting domain-containing protein" evidence="2">
    <location>
        <begin position="21"/>
        <end position="582"/>
    </location>
</feature>
<evidence type="ECO:0000313" key="4">
    <source>
        <dbReference type="EMBL" id="ANW95221.1"/>
    </source>
</evidence>
<evidence type="ECO:0000256" key="1">
    <source>
        <dbReference type="ARBA" id="ARBA00022729"/>
    </source>
</evidence>
<organism evidence="4 5">
    <name type="scientific">Wenyingzhuangia fucanilytica</name>
    <dbReference type="NCBI Taxonomy" id="1790137"/>
    <lineage>
        <taxon>Bacteria</taxon>
        <taxon>Pseudomonadati</taxon>
        <taxon>Bacteroidota</taxon>
        <taxon>Flavobacteriia</taxon>
        <taxon>Flavobacteriales</taxon>
        <taxon>Flavobacteriaceae</taxon>
        <taxon>Wenyingzhuangia</taxon>
    </lineage>
</organism>
<dbReference type="Proteomes" id="UP000092967">
    <property type="component" value="Chromosome"/>
</dbReference>
<dbReference type="KEGG" id="wfu:AXE80_02495"/>
<keyword evidence="5" id="KW-1185">Reference proteome</keyword>
<keyword evidence="1 2" id="KW-0732">Signal</keyword>
<dbReference type="PANTHER" id="PTHR45661">
    <property type="entry name" value="SURFACE ANTIGEN"/>
    <property type="match status" value="1"/>
</dbReference>
<evidence type="ECO:0000259" key="3">
    <source>
        <dbReference type="Pfam" id="PF18962"/>
    </source>
</evidence>
<proteinExistence type="predicted"/>
<dbReference type="Gene3D" id="3.40.50.12480">
    <property type="match status" value="1"/>
</dbReference>
<protein>
    <recommendedName>
        <fullName evidence="3">Secretion system C-terminal sorting domain-containing protein</fullName>
    </recommendedName>
</protein>
<dbReference type="InterPro" id="IPR032675">
    <property type="entry name" value="LRR_dom_sf"/>
</dbReference>
<dbReference type="InterPro" id="IPR026444">
    <property type="entry name" value="Secre_tail"/>
</dbReference>
<feature type="domain" description="Secretion system C-terminal sorting" evidence="3">
    <location>
        <begin position="517"/>
        <end position="580"/>
    </location>
</feature>
<dbReference type="InterPro" id="IPR026906">
    <property type="entry name" value="LRR_5"/>
</dbReference>
<dbReference type="RefSeq" id="WP_068824326.1">
    <property type="nucleotide sequence ID" value="NZ_CP014224.1"/>
</dbReference>
<dbReference type="Pfam" id="PF13306">
    <property type="entry name" value="LRR_5"/>
    <property type="match status" value="2"/>
</dbReference>
<dbReference type="Pfam" id="PF18962">
    <property type="entry name" value="Por_Secre_tail"/>
    <property type="match status" value="1"/>
</dbReference>
<dbReference type="STRING" id="1790137.AXE80_02495"/>
<sequence length="582" mass="60657">MKKTLKILSLALFAISFASAQTVGDTYTVGDYAYEVTSVAPNEAKVTGFSGASVSSVVIPSTAEDTGTSTTYSVVAVGANAFESDATITTVSLPSSVTTLEEFAFGTVSNLTTINLDDVEVLALKAFVVCGSLSDVGSMEKVISIGDYCFNRCTSITEYTFSSTLTTIGTGAIYNSSGNTLPNVGPETINIPSSVTSIGNLNLGGYGNLDAIQVNWTTPYSAAITNFVRYKDHSTIKLFVPDGTLAAYEASAVWGGFDVVEGTLADYVPVLTVGDGFTVGDYNYTITSQSPYEAEVAGTTNASLAAIVVSSSVVYGDDTYSVTAIGTDAFKENTTITSVSLPSSVTKIGESAFLQATNLATINTENITEIETSGLRETGVSSLDLSNLVTSGSNCLSRNYGLTSLDLPAIQELGTYVFVFNNNITSIKLGASATTFYNTSFSGLPGLTSLEMAAETPPTLPTQTQSQSTTLSNVTLIAPTSASATAYSNASGWSDFGTFTEAGSLSNELISAAEFNVYPNPVEDVVTIQNVDVISASIIGVTGKVVLSATTNTVDLSSLSSGVYLLKVTTDNNIYVERIIKK</sequence>
<feature type="signal peptide" evidence="2">
    <location>
        <begin position="1"/>
        <end position="20"/>
    </location>
</feature>
<reference evidence="4 5" key="1">
    <citation type="submission" date="2016-02" db="EMBL/GenBank/DDBJ databases">
        <authorList>
            <person name="Wen L."/>
            <person name="He K."/>
            <person name="Yang H."/>
        </authorList>
    </citation>
    <scope>NUCLEOTIDE SEQUENCE [LARGE SCALE GENOMIC DNA]</scope>
    <source>
        <strain evidence="4 5">CZ1127</strain>
    </source>
</reference>
<dbReference type="SUPFAM" id="SSF52058">
    <property type="entry name" value="L domain-like"/>
    <property type="match status" value="1"/>
</dbReference>
<dbReference type="OrthoDB" id="1824882at2"/>
<accession>A0A1B1Y391</accession>
<evidence type="ECO:0000256" key="2">
    <source>
        <dbReference type="SAM" id="SignalP"/>
    </source>
</evidence>
<gene>
    <name evidence="4" type="ORF">AXE80_02495</name>
</gene>
<dbReference type="NCBIfam" id="TIGR04183">
    <property type="entry name" value="Por_Secre_tail"/>
    <property type="match status" value="1"/>
</dbReference>
<dbReference type="EMBL" id="CP014224">
    <property type="protein sequence ID" value="ANW95221.1"/>
    <property type="molecule type" value="Genomic_DNA"/>
</dbReference>
<evidence type="ECO:0000313" key="5">
    <source>
        <dbReference type="Proteomes" id="UP000092967"/>
    </source>
</evidence>
<dbReference type="AlphaFoldDB" id="A0A1B1Y391"/>
<name>A0A1B1Y391_9FLAO</name>
<dbReference type="PANTHER" id="PTHR45661:SF3">
    <property type="entry name" value="IG-LIKE DOMAIN-CONTAINING PROTEIN"/>
    <property type="match status" value="1"/>
</dbReference>
<dbReference type="Gene3D" id="3.80.10.10">
    <property type="entry name" value="Ribonuclease Inhibitor"/>
    <property type="match status" value="2"/>
</dbReference>
<dbReference type="InterPro" id="IPR053139">
    <property type="entry name" value="Surface_bspA-like"/>
</dbReference>